<comment type="subcellular location">
    <subcellularLocation>
        <location evidence="1 7">Cell membrane</location>
        <topology evidence="1 7">Multi-pass membrane protein</topology>
    </subcellularLocation>
</comment>
<dbReference type="Gene3D" id="1.10.3720.10">
    <property type="entry name" value="MetI-like"/>
    <property type="match status" value="1"/>
</dbReference>
<keyword evidence="2 7" id="KW-0813">Transport</keyword>
<keyword evidence="4 7" id="KW-0812">Transmembrane</keyword>
<keyword evidence="3" id="KW-1003">Cell membrane</keyword>
<name>A0ABT6H815_9BACI</name>
<evidence type="ECO:0000259" key="8">
    <source>
        <dbReference type="PROSITE" id="PS50928"/>
    </source>
</evidence>
<feature type="domain" description="ABC transmembrane type-1" evidence="8">
    <location>
        <begin position="21"/>
        <end position="216"/>
    </location>
</feature>
<evidence type="ECO:0000313" key="9">
    <source>
        <dbReference type="EMBL" id="MDG5755474.1"/>
    </source>
</evidence>
<feature type="transmembrane region" description="Helical" evidence="7">
    <location>
        <begin position="20"/>
        <end position="44"/>
    </location>
</feature>
<evidence type="ECO:0000256" key="3">
    <source>
        <dbReference type="ARBA" id="ARBA00022475"/>
    </source>
</evidence>
<gene>
    <name evidence="9" type="ORF">P6P90_16380</name>
</gene>
<reference evidence="9 10" key="1">
    <citation type="submission" date="2023-04" db="EMBL/GenBank/DDBJ databases">
        <title>Ectobacillus antri isolated from activated sludge.</title>
        <authorList>
            <person name="Yan P."/>
            <person name="Liu X."/>
        </authorList>
    </citation>
    <scope>NUCLEOTIDE SEQUENCE [LARGE SCALE GENOMIC DNA]</scope>
    <source>
        <strain evidence="9 10">C18H</strain>
    </source>
</reference>
<feature type="transmembrane region" description="Helical" evidence="7">
    <location>
        <begin position="97"/>
        <end position="116"/>
    </location>
</feature>
<dbReference type="CDD" id="cd06261">
    <property type="entry name" value="TM_PBP2"/>
    <property type="match status" value="1"/>
</dbReference>
<evidence type="ECO:0000256" key="7">
    <source>
        <dbReference type="RuleBase" id="RU363032"/>
    </source>
</evidence>
<dbReference type="Proteomes" id="UP001218246">
    <property type="component" value="Unassembled WGS sequence"/>
</dbReference>
<protein>
    <submittedName>
        <fullName evidence="9">Amino acid ABC transporter permease</fullName>
    </submittedName>
</protein>
<dbReference type="SUPFAM" id="SSF161098">
    <property type="entry name" value="MetI-like"/>
    <property type="match status" value="1"/>
</dbReference>
<evidence type="ECO:0000256" key="5">
    <source>
        <dbReference type="ARBA" id="ARBA00022989"/>
    </source>
</evidence>
<feature type="transmembrane region" description="Helical" evidence="7">
    <location>
        <begin position="186"/>
        <end position="212"/>
    </location>
</feature>
<dbReference type="NCBIfam" id="TIGR01726">
    <property type="entry name" value="HEQRo_perm_3TM"/>
    <property type="match status" value="1"/>
</dbReference>
<evidence type="ECO:0000256" key="1">
    <source>
        <dbReference type="ARBA" id="ARBA00004651"/>
    </source>
</evidence>
<comment type="caution">
    <text evidence="9">The sequence shown here is derived from an EMBL/GenBank/DDBJ whole genome shotgun (WGS) entry which is preliminary data.</text>
</comment>
<dbReference type="PANTHER" id="PTHR30614:SF45">
    <property type="entry name" value="L-CYSTINE TRANSPORT SYSTEM PERMEASE PROTEIN TCYL"/>
    <property type="match status" value="1"/>
</dbReference>
<keyword evidence="5 7" id="KW-1133">Transmembrane helix</keyword>
<dbReference type="InterPro" id="IPR043429">
    <property type="entry name" value="ArtM/GltK/GlnP/TcyL/YhdX-like"/>
</dbReference>
<keyword evidence="10" id="KW-1185">Reference proteome</keyword>
<organism evidence="9 10">
    <name type="scientific">Ectobacillus antri</name>
    <dbReference type="NCBI Taxonomy" id="2486280"/>
    <lineage>
        <taxon>Bacteria</taxon>
        <taxon>Bacillati</taxon>
        <taxon>Bacillota</taxon>
        <taxon>Bacilli</taxon>
        <taxon>Bacillales</taxon>
        <taxon>Bacillaceae</taxon>
        <taxon>Ectobacillus</taxon>
    </lineage>
</organism>
<sequence>MGQAFDITLVLDFFPKLISYLPITILILVVSVLLGIVIGFIVALPRIYHIPVVRQIAAVYVSFMRGTPILIQLFLIFYGLPAILEWIHIDLSRVDPLVFVIITYALSSGASFSEIIRGGVANVEKGQVEAAYTIGMNEKQTFIRIVLPQALVTSFPNFANSVIGFLKDTSLAFTIGVMDMLGRGDTLISATAHALEVYITLSIIYYLIAILLEKLFALSESKLQRHQQQLVSNQ</sequence>
<proteinExistence type="inferred from homology"/>
<comment type="similarity">
    <text evidence="7">Belongs to the binding-protein-dependent transport system permease family.</text>
</comment>
<evidence type="ECO:0000256" key="6">
    <source>
        <dbReference type="ARBA" id="ARBA00023136"/>
    </source>
</evidence>
<dbReference type="EMBL" id="JARULN010000029">
    <property type="protein sequence ID" value="MDG5755474.1"/>
    <property type="molecule type" value="Genomic_DNA"/>
</dbReference>
<dbReference type="InterPro" id="IPR010065">
    <property type="entry name" value="AA_ABC_transptr_permease_3TM"/>
</dbReference>
<evidence type="ECO:0000256" key="4">
    <source>
        <dbReference type="ARBA" id="ARBA00022692"/>
    </source>
</evidence>
<dbReference type="InterPro" id="IPR035906">
    <property type="entry name" value="MetI-like_sf"/>
</dbReference>
<dbReference type="PANTHER" id="PTHR30614">
    <property type="entry name" value="MEMBRANE COMPONENT OF AMINO ACID ABC TRANSPORTER"/>
    <property type="match status" value="1"/>
</dbReference>
<keyword evidence="6 7" id="KW-0472">Membrane</keyword>
<feature type="transmembrane region" description="Helical" evidence="7">
    <location>
        <begin position="145"/>
        <end position="166"/>
    </location>
</feature>
<dbReference type="RefSeq" id="WP_124565963.1">
    <property type="nucleotide sequence ID" value="NZ_JARRRY010000029.1"/>
</dbReference>
<dbReference type="InterPro" id="IPR000515">
    <property type="entry name" value="MetI-like"/>
</dbReference>
<evidence type="ECO:0000313" key="10">
    <source>
        <dbReference type="Proteomes" id="UP001218246"/>
    </source>
</evidence>
<feature type="transmembrane region" description="Helical" evidence="7">
    <location>
        <begin position="56"/>
        <end position="77"/>
    </location>
</feature>
<accession>A0ABT6H815</accession>
<evidence type="ECO:0000256" key="2">
    <source>
        <dbReference type="ARBA" id="ARBA00022448"/>
    </source>
</evidence>
<dbReference type="PROSITE" id="PS50928">
    <property type="entry name" value="ABC_TM1"/>
    <property type="match status" value="1"/>
</dbReference>
<dbReference type="Pfam" id="PF00528">
    <property type="entry name" value="BPD_transp_1"/>
    <property type="match status" value="1"/>
</dbReference>